<dbReference type="Pfam" id="PF00990">
    <property type="entry name" value="GGDEF"/>
    <property type="match status" value="1"/>
</dbReference>
<dbReference type="CDD" id="cd18774">
    <property type="entry name" value="PDC2_HK_sensor"/>
    <property type="match status" value="1"/>
</dbReference>
<evidence type="ECO:0000259" key="10">
    <source>
        <dbReference type="PROSITE" id="PS50887"/>
    </source>
</evidence>
<dbReference type="CDD" id="cd00130">
    <property type="entry name" value="PAS"/>
    <property type="match status" value="1"/>
</dbReference>
<dbReference type="PROSITE" id="PS50887">
    <property type="entry name" value="GGDEF"/>
    <property type="match status" value="1"/>
</dbReference>
<reference evidence="11 12" key="1">
    <citation type="journal article" date="2017" name="Sci. Rep.">
        <title>Revealing the Saline Adaptation Strategies of the Halophilic Bacterium Halomonas beimenensis through High-throughput Omics and Transposon Mutagenesis Approaches.</title>
        <authorList>
            <person name="Chen Y.H."/>
            <person name="Lin S.S."/>
            <person name="Shyu Y.T."/>
        </authorList>
    </citation>
    <scope>NUCLEOTIDE SEQUENCE [LARGE SCALE GENOMIC DNA]</scope>
    <source>
        <strain evidence="11 12">NTU-111</strain>
    </source>
</reference>
<dbReference type="InterPro" id="IPR033479">
    <property type="entry name" value="dCache_1"/>
</dbReference>
<evidence type="ECO:0000313" key="12">
    <source>
        <dbReference type="Proteomes" id="UP000219993"/>
    </source>
</evidence>
<keyword evidence="6 7" id="KW-0472">Membrane</keyword>
<evidence type="ECO:0000256" key="2">
    <source>
        <dbReference type="ARBA" id="ARBA00004651"/>
    </source>
</evidence>
<dbReference type="GO" id="GO:0005886">
    <property type="term" value="C:plasma membrane"/>
    <property type="evidence" value="ECO:0007669"/>
    <property type="project" value="UniProtKB-SubCell"/>
</dbReference>
<feature type="transmembrane region" description="Helical" evidence="7">
    <location>
        <begin position="20"/>
        <end position="39"/>
    </location>
</feature>
<evidence type="ECO:0000256" key="7">
    <source>
        <dbReference type="SAM" id="Phobius"/>
    </source>
</evidence>
<dbReference type="PANTHER" id="PTHR44757:SF2">
    <property type="entry name" value="BIOFILM ARCHITECTURE MAINTENANCE PROTEIN MBAA"/>
    <property type="match status" value="1"/>
</dbReference>
<organism evidence="11 12">
    <name type="scientific">Halomonas beimenensis</name>
    <dbReference type="NCBI Taxonomy" id="475662"/>
    <lineage>
        <taxon>Bacteria</taxon>
        <taxon>Pseudomonadati</taxon>
        <taxon>Pseudomonadota</taxon>
        <taxon>Gammaproteobacteria</taxon>
        <taxon>Oceanospirillales</taxon>
        <taxon>Halomonadaceae</taxon>
        <taxon>Halomonas</taxon>
    </lineage>
</organism>
<dbReference type="InterPro" id="IPR035965">
    <property type="entry name" value="PAS-like_dom_sf"/>
</dbReference>
<evidence type="ECO:0000259" key="8">
    <source>
        <dbReference type="PROSITE" id="PS50112"/>
    </source>
</evidence>
<dbReference type="PANTHER" id="PTHR44757">
    <property type="entry name" value="DIGUANYLATE CYCLASE DGCP"/>
    <property type="match status" value="1"/>
</dbReference>
<dbReference type="SMART" id="SM00086">
    <property type="entry name" value="PAC"/>
    <property type="match status" value="1"/>
</dbReference>
<keyword evidence="4 7" id="KW-0812">Transmembrane</keyword>
<feature type="domain" description="PAS" evidence="8">
    <location>
        <begin position="372"/>
        <end position="443"/>
    </location>
</feature>
<dbReference type="CDD" id="cd01949">
    <property type="entry name" value="GGDEF"/>
    <property type="match status" value="1"/>
</dbReference>
<dbReference type="Proteomes" id="UP000219993">
    <property type="component" value="Chromosome"/>
</dbReference>
<dbReference type="SUPFAM" id="SSF55785">
    <property type="entry name" value="PYP-like sensor domain (PAS domain)"/>
    <property type="match status" value="1"/>
</dbReference>
<dbReference type="Pfam" id="PF00989">
    <property type="entry name" value="PAS"/>
    <property type="match status" value="1"/>
</dbReference>
<dbReference type="NCBIfam" id="TIGR00254">
    <property type="entry name" value="GGDEF"/>
    <property type="match status" value="1"/>
</dbReference>
<keyword evidence="3" id="KW-1003">Cell membrane</keyword>
<dbReference type="PROSITE" id="PS50112">
    <property type="entry name" value="PAS"/>
    <property type="match status" value="1"/>
</dbReference>
<dbReference type="AlphaFoldDB" id="A0A291PAA7"/>
<dbReference type="RefSeq" id="WP_338035681.1">
    <property type="nucleotide sequence ID" value="NZ_BAAADT010000028.1"/>
</dbReference>
<comment type="subcellular location">
    <subcellularLocation>
        <location evidence="2">Cell membrane</location>
        <topology evidence="2">Multi-pass membrane protein</topology>
    </subcellularLocation>
</comment>
<evidence type="ECO:0000256" key="6">
    <source>
        <dbReference type="ARBA" id="ARBA00023136"/>
    </source>
</evidence>
<dbReference type="CDD" id="cd12914">
    <property type="entry name" value="PDC1_DGC_like"/>
    <property type="match status" value="1"/>
</dbReference>
<keyword evidence="12" id="KW-1185">Reference proteome</keyword>
<feature type="domain" description="GGDEF" evidence="10">
    <location>
        <begin position="528"/>
        <end position="661"/>
    </location>
</feature>
<dbReference type="GO" id="GO:0003824">
    <property type="term" value="F:catalytic activity"/>
    <property type="evidence" value="ECO:0007669"/>
    <property type="project" value="UniProtKB-ARBA"/>
</dbReference>
<dbReference type="InterPro" id="IPR000700">
    <property type="entry name" value="PAS-assoc_C"/>
</dbReference>
<feature type="transmembrane region" description="Helical" evidence="7">
    <location>
        <begin position="295"/>
        <end position="318"/>
    </location>
</feature>
<dbReference type="InterPro" id="IPR043128">
    <property type="entry name" value="Rev_trsase/Diguanyl_cyclase"/>
</dbReference>
<accession>A0A291PAA7</accession>
<proteinExistence type="predicted"/>
<dbReference type="InterPro" id="IPR052155">
    <property type="entry name" value="Biofilm_reg_signaling"/>
</dbReference>
<sequence length="663" mass="74553">MPFHLPSYLRRLLSLKGRLMMGLIATWAVVMALLLGFGWQTGHRLLEDSNRTHLRYETRLIADALTRQIESRLEALERLAGRLDAGRHHGDAYLLQELQHNDALLEWFDGMLVTDAEGTVLAGWPGNDVLQGLELGERDYFQHVKAFREPHVSQPILGRARGIPVVMFVVPRLGEGGAFRGLVGGAVKLHGGGLFSRLDRLRLGRDGFAAVMTASGTILYHPTRDHILDPVPDADTNPWLNLALLGWEGEAEGPLLSGDPAYQAYRQIWPADWIVGVALPKAQVMAPLEAWVSRLGWRVLLVAGLMLPVISWLLWLILRPLFRLERQIEEVGRGRRSRVTLDTRMHELQQVADAFNRVEVERSAALERLRDRQAFLDAILASSPGGMFVTDTAGNITYMNPSLVELTGYAFSQRPQGEWVEHIHPDDRQSALDLWHHSMVTGEDFLQQYRLYRRGGDLLWLEVHASRVSIDGRIIGFVGTVKDITERREEEALRQWEAEHDPLTGLLNRRGFERRLEEALADWRKTATPSVLILFDLDHFKPVNDEGGHALGDELLRRIGQVVAWEVRRSDHVARQGGDEFGILLPSCTLEQAQGIAQGLRDAVSEVSVTHQDKEYRVTLSLGITSFREGDQRVAAVMERADAASYAAKRQGRNRIVVEADTA</sequence>
<dbReference type="InterPro" id="IPR013767">
    <property type="entry name" value="PAS_fold"/>
</dbReference>
<dbReference type="SMART" id="SM00091">
    <property type="entry name" value="PAS"/>
    <property type="match status" value="1"/>
</dbReference>
<gene>
    <name evidence="11" type="ORF">BEI_2812</name>
</gene>
<dbReference type="InterPro" id="IPR001610">
    <property type="entry name" value="PAC"/>
</dbReference>
<dbReference type="FunFam" id="3.30.70.270:FF:000001">
    <property type="entry name" value="Diguanylate cyclase domain protein"/>
    <property type="match status" value="1"/>
</dbReference>
<dbReference type="PROSITE" id="PS50113">
    <property type="entry name" value="PAC"/>
    <property type="match status" value="1"/>
</dbReference>
<dbReference type="SMART" id="SM00267">
    <property type="entry name" value="GGDEF"/>
    <property type="match status" value="1"/>
</dbReference>
<dbReference type="Gene3D" id="3.30.70.270">
    <property type="match status" value="1"/>
</dbReference>
<keyword evidence="5 7" id="KW-1133">Transmembrane helix</keyword>
<evidence type="ECO:0000256" key="1">
    <source>
        <dbReference type="ARBA" id="ARBA00001946"/>
    </source>
</evidence>
<evidence type="ECO:0000256" key="4">
    <source>
        <dbReference type="ARBA" id="ARBA00022692"/>
    </source>
</evidence>
<dbReference type="InterPro" id="IPR029787">
    <property type="entry name" value="Nucleotide_cyclase"/>
</dbReference>
<evidence type="ECO:0000259" key="9">
    <source>
        <dbReference type="PROSITE" id="PS50113"/>
    </source>
</evidence>
<dbReference type="Pfam" id="PF02743">
    <property type="entry name" value="dCache_1"/>
    <property type="match status" value="1"/>
</dbReference>
<dbReference type="KEGG" id="hbe:BEI_2812"/>
<dbReference type="InterPro" id="IPR000014">
    <property type="entry name" value="PAS"/>
</dbReference>
<dbReference type="Gene3D" id="3.30.450.20">
    <property type="entry name" value="PAS domain"/>
    <property type="match status" value="2"/>
</dbReference>
<protein>
    <submittedName>
        <fullName evidence="11">Diguanylate cyclase</fullName>
    </submittedName>
</protein>
<dbReference type="GO" id="GO:0006355">
    <property type="term" value="P:regulation of DNA-templated transcription"/>
    <property type="evidence" value="ECO:0007669"/>
    <property type="project" value="InterPro"/>
</dbReference>
<evidence type="ECO:0000256" key="3">
    <source>
        <dbReference type="ARBA" id="ARBA00022475"/>
    </source>
</evidence>
<evidence type="ECO:0000256" key="5">
    <source>
        <dbReference type="ARBA" id="ARBA00022989"/>
    </source>
</evidence>
<name>A0A291PAA7_9GAMM</name>
<dbReference type="EMBL" id="CP021435">
    <property type="protein sequence ID" value="ATJ83799.1"/>
    <property type="molecule type" value="Genomic_DNA"/>
</dbReference>
<dbReference type="NCBIfam" id="TIGR00229">
    <property type="entry name" value="sensory_box"/>
    <property type="match status" value="1"/>
</dbReference>
<comment type="cofactor">
    <cofactor evidence="1">
        <name>Mg(2+)</name>
        <dbReference type="ChEBI" id="CHEBI:18420"/>
    </cofactor>
</comment>
<feature type="domain" description="PAC" evidence="9">
    <location>
        <begin position="445"/>
        <end position="496"/>
    </location>
</feature>
<dbReference type="InterPro" id="IPR000160">
    <property type="entry name" value="GGDEF_dom"/>
</dbReference>
<evidence type="ECO:0000313" key="11">
    <source>
        <dbReference type="EMBL" id="ATJ83799.1"/>
    </source>
</evidence>
<dbReference type="SUPFAM" id="SSF55073">
    <property type="entry name" value="Nucleotide cyclase"/>
    <property type="match status" value="1"/>
</dbReference>